<dbReference type="VEuPathDB" id="AmoebaDB:DICPUDRAFT_74430"/>
<dbReference type="RefSeq" id="XP_003283406.1">
    <property type="nucleotide sequence ID" value="XM_003283358.1"/>
</dbReference>
<keyword evidence="3" id="KW-1185">Reference proteome</keyword>
<feature type="domain" description="SAP" evidence="1">
    <location>
        <begin position="67"/>
        <end position="101"/>
    </location>
</feature>
<dbReference type="EMBL" id="GL870947">
    <property type="protein sequence ID" value="EGC40057.1"/>
    <property type="molecule type" value="Genomic_DNA"/>
</dbReference>
<dbReference type="Pfam" id="PF02037">
    <property type="entry name" value="SAP"/>
    <property type="match status" value="1"/>
</dbReference>
<dbReference type="PROSITE" id="PS50800">
    <property type="entry name" value="SAP"/>
    <property type="match status" value="1"/>
</dbReference>
<dbReference type="Proteomes" id="UP000001064">
    <property type="component" value="Unassembled WGS sequence"/>
</dbReference>
<name>F0Z7Q4_DICPU</name>
<protein>
    <recommendedName>
        <fullName evidence="1">SAP domain-containing protein</fullName>
    </recommendedName>
</protein>
<evidence type="ECO:0000313" key="3">
    <source>
        <dbReference type="Proteomes" id="UP000001064"/>
    </source>
</evidence>
<dbReference type="KEGG" id="dpp:DICPUDRAFT_74430"/>
<dbReference type="InParanoid" id="F0Z7Q4"/>
<dbReference type="PANTHER" id="PTHR32423:SF24">
    <property type="entry name" value="CCZ1_INTU_HSP4 FIRST LONGIN DOMAIN-CONTAINING PROTEIN-RELATED"/>
    <property type="match status" value="1"/>
</dbReference>
<evidence type="ECO:0000313" key="2">
    <source>
        <dbReference type="EMBL" id="EGC40057.1"/>
    </source>
</evidence>
<dbReference type="AlphaFoldDB" id="F0Z7Q4"/>
<proteinExistence type="predicted"/>
<dbReference type="GeneID" id="10509311"/>
<sequence length="755" mass="87795">MLSLLNKSKNAVSNSINSLIGNKNKNEDVSDDSSILSFSSDSVEEELNNTGLNQSNSSTFNKNSSDIEEFSIKELKKITKELNISNKGTREQLIKRIKTNKKRQRRNQRLVKVFPDIIDFGIIRLIIEYLLYSRKYQGFSIGKFYFNLKEIINYSLVCKKWNKVCSDTISNCIELNIGQWFKVDINSDSPTYQQKILNLPIGKLIKYHFINQINSSISEYTNNNQIVNNDSSNNNSFFNNSNNFNNVNINNSNDKNNNLNITLKSPKINTTNSLIKIDIQLLNHYFDLSTTSSSINNIHTNNNNKLQKNKIINLITEQTLKKLWEYEREISDNVHYNVRLYTNHSNNDSIIYLKQDPTCELKIENLYIDMEHKQNEDDDFKAISKLKPKNLKCFLWRFNNSNQDLTYHVNYSPLFKMNCSMIQSIEIGGDHVDPYIVSMVKNLPMLHTLTISLLFHDLMRYFSGDINNGRVNTGVHQFGNRGFYTYENGCGRQHGGGLMESEEWSIDRGWYEMIESLSDHKSLLNLTLINRCSRGIHCHKFQEIPAMVTSSLNSFLSRNKSITYLNLHNWDFISDRTLLDSFSSSNNSTIKTLVLKEIDYINNLKYHNDLNFNQKLPKIQLFPINLVSEIKHLKLRYNNTLLNSTNIINQLFCTNDSESPLPSSLVSSEIPYLNTQNIYSLEIPFDISQLEHFVKFITHPNNNIKEFTLVLQQSLQQQSKSKNIEIMIKKYQNQIDNHPLYKPHKKKKIINFIIQ</sequence>
<accession>F0Z7Q4</accession>
<dbReference type="PANTHER" id="PTHR32423">
    <property type="entry name" value="SAP DOMAIN-CONTAINING PROTEIN-RELATED"/>
    <property type="match status" value="1"/>
</dbReference>
<gene>
    <name evidence="2" type="ORF">DICPUDRAFT_74430</name>
</gene>
<evidence type="ECO:0000259" key="1">
    <source>
        <dbReference type="PROSITE" id="PS50800"/>
    </source>
</evidence>
<reference evidence="3" key="1">
    <citation type="journal article" date="2011" name="Genome Biol.">
        <title>Comparative genomics of the social amoebae Dictyostelium discoideum and Dictyostelium purpureum.</title>
        <authorList>
            <consortium name="US DOE Joint Genome Institute (JGI-PGF)"/>
            <person name="Sucgang R."/>
            <person name="Kuo A."/>
            <person name="Tian X."/>
            <person name="Salerno W."/>
            <person name="Parikh A."/>
            <person name="Feasley C.L."/>
            <person name="Dalin E."/>
            <person name="Tu H."/>
            <person name="Huang E."/>
            <person name="Barry K."/>
            <person name="Lindquist E."/>
            <person name="Shapiro H."/>
            <person name="Bruce D."/>
            <person name="Schmutz J."/>
            <person name="Salamov A."/>
            <person name="Fey P."/>
            <person name="Gaudet P."/>
            <person name="Anjard C."/>
            <person name="Babu M.M."/>
            <person name="Basu S."/>
            <person name="Bushmanova Y."/>
            <person name="van der Wel H."/>
            <person name="Katoh-Kurasawa M."/>
            <person name="Dinh C."/>
            <person name="Coutinho P.M."/>
            <person name="Saito T."/>
            <person name="Elias M."/>
            <person name="Schaap P."/>
            <person name="Kay R.R."/>
            <person name="Henrissat B."/>
            <person name="Eichinger L."/>
            <person name="Rivero F."/>
            <person name="Putnam N.H."/>
            <person name="West C.M."/>
            <person name="Loomis W.F."/>
            <person name="Chisholm R.L."/>
            <person name="Shaulsky G."/>
            <person name="Strassmann J.E."/>
            <person name="Queller D.C."/>
            <person name="Kuspa A."/>
            <person name="Grigoriev I.V."/>
        </authorList>
    </citation>
    <scope>NUCLEOTIDE SEQUENCE [LARGE SCALE GENOMIC DNA]</scope>
    <source>
        <strain evidence="3">QSDP1</strain>
    </source>
</reference>
<organism evidence="2 3">
    <name type="scientific">Dictyostelium purpureum</name>
    <name type="common">Slime mold</name>
    <dbReference type="NCBI Taxonomy" id="5786"/>
    <lineage>
        <taxon>Eukaryota</taxon>
        <taxon>Amoebozoa</taxon>
        <taxon>Evosea</taxon>
        <taxon>Eumycetozoa</taxon>
        <taxon>Dictyostelia</taxon>
        <taxon>Dictyosteliales</taxon>
        <taxon>Dictyosteliaceae</taxon>
        <taxon>Dictyostelium</taxon>
    </lineage>
</organism>
<dbReference type="InterPro" id="IPR003034">
    <property type="entry name" value="SAP_dom"/>
</dbReference>